<gene>
    <name evidence="1" type="ORF">B0I31_102314</name>
</gene>
<proteinExistence type="predicted"/>
<dbReference type="GO" id="GO:0016491">
    <property type="term" value="F:oxidoreductase activity"/>
    <property type="evidence" value="ECO:0007669"/>
    <property type="project" value="InterPro"/>
</dbReference>
<comment type="caution">
    <text evidence="1">The sequence shown here is derived from an EMBL/GenBank/DDBJ whole genome shotgun (WGS) entry which is preliminary data.</text>
</comment>
<dbReference type="PANTHER" id="PTHR23026:SF123">
    <property type="entry name" value="NAD(P)H NITROREDUCTASE RV3131-RELATED"/>
    <property type="match status" value="1"/>
</dbReference>
<dbReference type="PANTHER" id="PTHR23026">
    <property type="entry name" value="NADPH NITROREDUCTASE"/>
    <property type="match status" value="1"/>
</dbReference>
<dbReference type="Gene3D" id="3.40.109.10">
    <property type="entry name" value="NADH Oxidase"/>
    <property type="match status" value="1"/>
</dbReference>
<evidence type="ECO:0000313" key="1">
    <source>
        <dbReference type="EMBL" id="PSL57336.1"/>
    </source>
</evidence>
<dbReference type="RefSeq" id="WP_106614296.1">
    <property type="nucleotide sequence ID" value="NZ_PYAX01000002.1"/>
</dbReference>
<keyword evidence="2" id="KW-1185">Reference proteome</keyword>
<dbReference type="EMBL" id="PYAX01000002">
    <property type="protein sequence ID" value="PSL57336.1"/>
    <property type="molecule type" value="Genomic_DNA"/>
</dbReference>
<name>A0A2P8IFU0_SACCR</name>
<dbReference type="NCBIfam" id="NF047509">
    <property type="entry name" value="Rv3131_FMN_oxido"/>
    <property type="match status" value="1"/>
</dbReference>
<dbReference type="InterPro" id="IPR050627">
    <property type="entry name" value="Nitroreductase/BluB"/>
</dbReference>
<dbReference type="InterPro" id="IPR000415">
    <property type="entry name" value="Nitroreductase-like"/>
</dbReference>
<evidence type="ECO:0000313" key="2">
    <source>
        <dbReference type="Proteomes" id="UP000241118"/>
    </source>
</evidence>
<reference evidence="1 2" key="1">
    <citation type="submission" date="2018-03" db="EMBL/GenBank/DDBJ databases">
        <title>Genomic Encyclopedia of Type Strains, Phase III (KMG-III): the genomes of soil and plant-associated and newly described type strains.</title>
        <authorList>
            <person name="Whitman W."/>
        </authorList>
    </citation>
    <scope>NUCLEOTIDE SEQUENCE [LARGE SCALE GENOMIC DNA]</scope>
    <source>
        <strain evidence="1 2">CGMCC 4.7097</strain>
    </source>
</reference>
<sequence>MDRSRPDEETIAAAVALACRAPSVHNTQPWRWRLGDRSVHLYTDPSRQLPATDPRGADLLLSCGAALHHLRVALAALGWRAIVHRLPNPADPDHLAAVEFARREPTDADLAMAAAIPRRRTDRRRFSSWEVPRPVLDLLAKRAAEEDAIAHEVVGTRDRFELATAIGEAAAVQDADPAYRSETRRWSGGHANVDGVPAANAPSGAPQHGDVRLREFPGGELIDKRMDEWDDDGGSLLVLATSSDDRLSLLRAGEAMSAVLLEATAAGLTTCPLSQPLEVAETRDRVRTDVLDGTSCPQILLRVGWAAFNADPLPPTPRRPVTELIDQWEPR</sequence>
<protein>
    <submittedName>
        <fullName evidence="1">Nitroreductase family protein</fullName>
    </submittedName>
</protein>
<dbReference type="Proteomes" id="UP000241118">
    <property type="component" value="Unassembled WGS sequence"/>
</dbReference>
<dbReference type="SUPFAM" id="SSF55469">
    <property type="entry name" value="FMN-dependent nitroreductase-like"/>
    <property type="match status" value="2"/>
</dbReference>
<dbReference type="OrthoDB" id="8156917at2"/>
<accession>A0A2P8IFU0</accession>
<dbReference type="AlphaFoldDB" id="A0A2P8IFU0"/>
<organism evidence="1 2">
    <name type="scientific">Saccharothrix carnea</name>
    <dbReference type="NCBI Taxonomy" id="1280637"/>
    <lineage>
        <taxon>Bacteria</taxon>
        <taxon>Bacillati</taxon>
        <taxon>Actinomycetota</taxon>
        <taxon>Actinomycetes</taxon>
        <taxon>Pseudonocardiales</taxon>
        <taxon>Pseudonocardiaceae</taxon>
        <taxon>Saccharothrix</taxon>
    </lineage>
</organism>